<proteinExistence type="predicted"/>
<name>A0AAV0ZKA0_VICFA</name>
<evidence type="ECO:0000313" key="2">
    <source>
        <dbReference type="Proteomes" id="UP001157006"/>
    </source>
</evidence>
<keyword evidence="2" id="KW-1185">Reference proteome</keyword>
<organism evidence="1 2">
    <name type="scientific">Vicia faba</name>
    <name type="common">Broad bean</name>
    <name type="synonym">Faba vulgaris</name>
    <dbReference type="NCBI Taxonomy" id="3906"/>
    <lineage>
        <taxon>Eukaryota</taxon>
        <taxon>Viridiplantae</taxon>
        <taxon>Streptophyta</taxon>
        <taxon>Embryophyta</taxon>
        <taxon>Tracheophyta</taxon>
        <taxon>Spermatophyta</taxon>
        <taxon>Magnoliopsida</taxon>
        <taxon>eudicotyledons</taxon>
        <taxon>Gunneridae</taxon>
        <taxon>Pentapetalae</taxon>
        <taxon>rosids</taxon>
        <taxon>fabids</taxon>
        <taxon>Fabales</taxon>
        <taxon>Fabaceae</taxon>
        <taxon>Papilionoideae</taxon>
        <taxon>50 kb inversion clade</taxon>
        <taxon>NPAAA clade</taxon>
        <taxon>Hologalegina</taxon>
        <taxon>IRL clade</taxon>
        <taxon>Fabeae</taxon>
        <taxon>Vicia</taxon>
    </lineage>
</organism>
<dbReference type="Proteomes" id="UP001157006">
    <property type="component" value="Chromosome 2"/>
</dbReference>
<dbReference type="EMBL" id="OX451737">
    <property type="protein sequence ID" value="CAI8597162.1"/>
    <property type="molecule type" value="Genomic_DNA"/>
</dbReference>
<gene>
    <name evidence="1" type="ORF">VFH_II068560</name>
</gene>
<evidence type="ECO:0000313" key="1">
    <source>
        <dbReference type="EMBL" id="CAI8597162.1"/>
    </source>
</evidence>
<reference evidence="1 2" key="1">
    <citation type="submission" date="2023-01" db="EMBL/GenBank/DDBJ databases">
        <authorList>
            <person name="Kreplak J."/>
        </authorList>
    </citation>
    <scope>NUCLEOTIDE SEQUENCE [LARGE SCALE GENOMIC DNA]</scope>
</reference>
<dbReference type="AlphaFoldDB" id="A0AAV0ZKA0"/>
<protein>
    <submittedName>
        <fullName evidence="1">Uncharacterized protein</fullName>
    </submittedName>
</protein>
<accession>A0AAV0ZKA0</accession>
<sequence length="181" mass="21111">MSRKCFTFQYFSLFSLFNPRNSSHLSLFHFTPSLPHFIDLCIIPLSSPSPKFAATSEAESSRVQEPFDRTKFLEPEQQDRYDELIGRSIWSKITFEINSEGDYRSLSDQWAKHKWDTFLSPHYNINSDVLQEFYVNAFPSVGTTFSFSTKVGGRTIQFHRDAISEFLGNPLVFKEGQMFRY</sequence>